<name>A0A7I0IMG5_9LEPT</name>
<dbReference type="SUPFAM" id="SSF53448">
    <property type="entry name" value="Nucleotide-diphospho-sugar transferases"/>
    <property type="match status" value="1"/>
</dbReference>
<dbReference type="InterPro" id="IPR050834">
    <property type="entry name" value="Glycosyltransf_2"/>
</dbReference>
<dbReference type="AlphaFoldDB" id="A0A7I0IMG5"/>
<evidence type="ECO:0000313" key="2">
    <source>
        <dbReference type="EMBL" id="TGL04525.1"/>
    </source>
</evidence>
<dbReference type="InterPro" id="IPR029044">
    <property type="entry name" value="Nucleotide-diphossugar_trans"/>
</dbReference>
<accession>A0A7I0IMG5</accession>
<dbReference type="RefSeq" id="WP_135771523.1">
    <property type="nucleotide sequence ID" value="NZ_RQFT01000011.1"/>
</dbReference>
<comment type="caution">
    <text evidence="2">The sequence shown here is derived from an EMBL/GenBank/DDBJ whole genome shotgun (WGS) entry which is preliminary data.</text>
</comment>
<dbReference type="Gene3D" id="3.90.550.10">
    <property type="entry name" value="Spore Coat Polysaccharide Biosynthesis Protein SpsA, Chain A"/>
    <property type="match status" value="1"/>
</dbReference>
<reference evidence="2 3" key="1">
    <citation type="journal article" date="2019" name="PLoS Negl. Trop. Dis.">
        <title>Revisiting the worldwide diversity of Leptospira species in the environment.</title>
        <authorList>
            <person name="Vincent A.T."/>
            <person name="Schiettekatte O."/>
            <person name="Bourhy P."/>
            <person name="Veyrier F.J."/>
            <person name="Picardeau M."/>
        </authorList>
    </citation>
    <scope>NUCLEOTIDE SEQUENCE [LARGE SCALE GENOMIC DNA]</scope>
    <source>
        <strain evidence="2 3">201800273</strain>
    </source>
</reference>
<proteinExistence type="predicted"/>
<dbReference type="PANTHER" id="PTHR43685:SF11">
    <property type="entry name" value="GLYCOSYLTRANSFERASE TAGX-RELATED"/>
    <property type="match status" value="1"/>
</dbReference>
<dbReference type="GO" id="GO:0016740">
    <property type="term" value="F:transferase activity"/>
    <property type="evidence" value="ECO:0007669"/>
    <property type="project" value="UniProtKB-KW"/>
</dbReference>
<dbReference type="EMBL" id="RQFT01000011">
    <property type="protein sequence ID" value="TGL04525.1"/>
    <property type="molecule type" value="Genomic_DNA"/>
</dbReference>
<dbReference type="InterPro" id="IPR001173">
    <property type="entry name" value="Glyco_trans_2-like"/>
</dbReference>
<evidence type="ECO:0000313" key="3">
    <source>
        <dbReference type="Proteomes" id="UP000297641"/>
    </source>
</evidence>
<evidence type="ECO:0000259" key="1">
    <source>
        <dbReference type="Pfam" id="PF00535"/>
    </source>
</evidence>
<keyword evidence="2" id="KW-0808">Transferase</keyword>
<gene>
    <name evidence="2" type="ORF">EHQ43_14240</name>
</gene>
<protein>
    <submittedName>
        <fullName evidence="2">Glycosyltransferase</fullName>
    </submittedName>
</protein>
<feature type="domain" description="Glycosyltransferase 2-like" evidence="1">
    <location>
        <begin position="9"/>
        <end position="143"/>
    </location>
</feature>
<organism evidence="2 3">
    <name type="scientific">Leptospira bouyouniensis</name>
    <dbReference type="NCBI Taxonomy" id="2484911"/>
    <lineage>
        <taxon>Bacteria</taxon>
        <taxon>Pseudomonadati</taxon>
        <taxon>Spirochaetota</taxon>
        <taxon>Spirochaetia</taxon>
        <taxon>Leptospirales</taxon>
        <taxon>Leptospiraceae</taxon>
        <taxon>Leptospira</taxon>
    </lineage>
</organism>
<dbReference type="PANTHER" id="PTHR43685">
    <property type="entry name" value="GLYCOSYLTRANSFERASE"/>
    <property type="match status" value="1"/>
</dbReference>
<sequence length="309" mass="35351">MQIKKPLVTIITVVRNAEDTIVRTINSALSQKNVNFEVLVWDGLSTDQTVEKIKSFGNQIRFFSGRDSGVYDAMNRALPLANGKWILFLNADDYFLHPNALEKLVSFTNDPKVDYVCGEAKMFFGLKRWKPKTLTDFDFFIGNPSNHQAYLCKKEIYTKLKGFNTQYKYSADVDFMFRVIQKGYVGKKSSDPIVHYSLGGLSTKNISKGVSELESIMAHFLDSDLHFAREARLVFHEGILPREIFLETLVSRNLSNSQWKEIVLFLGKKVSFESASPFLKSFLFFKSISINLIKRVVFLIVSLLPKRVL</sequence>
<dbReference type="CDD" id="cd06433">
    <property type="entry name" value="GT_2_WfgS_like"/>
    <property type="match status" value="1"/>
</dbReference>
<dbReference type="Pfam" id="PF00535">
    <property type="entry name" value="Glycos_transf_2"/>
    <property type="match status" value="1"/>
</dbReference>
<dbReference type="Proteomes" id="UP000297641">
    <property type="component" value="Unassembled WGS sequence"/>
</dbReference>